<protein>
    <submittedName>
        <fullName evidence="8">Cu(I)-responsive transcriptional regulator</fullName>
    </submittedName>
</protein>
<dbReference type="PROSITE" id="PS50937">
    <property type="entry name" value="HTH_MERR_2"/>
    <property type="match status" value="1"/>
</dbReference>
<dbReference type="Pfam" id="PF00376">
    <property type="entry name" value="MerR"/>
    <property type="match status" value="1"/>
</dbReference>
<keyword evidence="9" id="KW-1185">Reference proteome</keyword>
<dbReference type="InterPro" id="IPR009061">
    <property type="entry name" value="DNA-bd_dom_put_sf"/>
</dbReference>
<dbReference type="GO" id="GO:0045893">
    <property type="term" value="P:positive regulation of DNA-templated transcription"/>
    <property type="evidence" value="ECO:0007669"/>
    <property type="project" value="InterPro"/>
</dbReference>
<accession>A0A4S5BEZ2</accession>
<dbReference type="InterPro" id="IPR000551">
    <property type="entry name" value="MerR-type_HTH_dom"/>
</dbReference>
<dbReference type="GO" id="GO:0005507">
    <property type="term" value="F:copper ion binding"/>
    <property type="evidence" value="ECO:0007669"/>
    <property type="project" value="InterPro"/>
</dbReference>
<dbReference type="RefSeq" id="WP_136407853.1">
    <property type="nucleotide sequence ID" value="NZ_SSWX01000032.1"/>
</dbReference>
<dbReference type="PANTHER" id="PTHR30204">
    <property type="entry name" value="REDOX-CYCLING DRUG-SENSING TRANSCRIPTIONAL ACTIVATOR SOXR"/>
    <property type="match status" value="1"/>
</dbReference>
<evidence type="ECO:0000256" key="3">
    <source>
        <dbReference type="ARBA" id="ARBA00023015"/>
    </source>
</evidence>
<feature type="coiled-coil region" evidence="6">
    <location>
        <begin position="81"/>
        <end position="108"/>
    </location>
</feature>
<evidence type="ECO:0000256" key="6">
    <source>
        <dbReference type="SAM" id="Coils"/>
    </source>
</evidence>
<evidence type="ECO:0000256" key="4">
    <source>
        <dbReference type="ARBA" id="ARBA00023125"/>
    </source>
</evidence>
<dbReference type="OrthoDB" id="9808480at2"/>
<evidence type="ECO:0000313" key="9">
    <source>
        <dbReference type="Proteomes" id="UP000306236"/>
    </source>
</evidence>
<comment type="caution">
    <text evidence="8">The sequence shown here is derived from an EMBL/GenBank/DDBJ whole genome shotgun (WGS) entry which is preliminary data.</text>
</comment>
<keyword evidence="5" id="KW-0804">Transcription</keyword>
<reference evidence="8 9" key="1">
    <citation type="submission" date="2019-04" db="EMBL/GenBank/DDBJ databases">
        <title>Lampropedia sp YIM MLB12 draf genome.</title>
        <authorList>
            <person name="Wang Y.-X."/>
        </authorList>
    </citation>
    <scope>NUCLEOTIDE SEQUENCE [LARGE SCALE GENOMIC DNA]</scope>
    <source>
        <strain evidence="8 9">YIM MLB12</strain>
    </source>
</reference>
<name>A0A4S5BEZ2_9BURK</name>
<keyword evidence="2" id="KW-0963">Cytoplasm</keyword>
<dbReference type="PRINTS" id="PR00040">
    <property type="entry name" value="HTHMERR"/>
</dbReference>
<evidence type="ECO:0000256" key="5">
    <source>
        <dbReference type="ARBA" id="ARBA00023163"/>
    </source>
</evidence>
<dbReference type="InterPro" id="IPR011789">
    <property type="entry name" value="CueR"/>
</dbReference>
<evidence type="ECO:0000313" key="8">
    <source>
        <dbReference type="EMBL" id="THJ30864.1"/>
    </source>
</evidence>
<dbReference type="GO" id="GO:0003700">
    <property type="term" value="F:DNA-binding transcription factor activity"/>
    <property type="evidence" value="ECO:0007669"/>
    <property type="project" value="InterPro"/>
</dbReference>
<keyword evidence="4" id="KW-0238">DNA-binding</keyword>
<sequence length="143" mass="16012">MHIGQAAQASGVSAKMIRYYEHNGLLPAAVRTEAGYRCYSEQDIHRLQFIRRARDLGFSVPEISELLGLWDDRSRHSADVRRIAQGHIQALEQRIAHLRQMRASLQDLVHACHGDNRPDCPILQGLAEPDAQQSDCCVSDPSA</sequence>
<feature type="domain" description="HTH merR-type" evidence="7">
    <location>
        <begin position="1"/>
        <end position="69"/>
    </location>
</feature>
<dbReference type="GO" id="GO:0003677">
    <property type="term" value="F:DNA binding"/>
    <property type="evidence" value="ECO:0007669"/>
    <property type="project" value="UniProtKB-KW"/>
</dbReference>
<organism evidence="8 9">
    <name type="scientific">Lampropedia aestuarii</name>
    <dbReference type="NCBI Taxonomy" id="2562762"/>
    <lineage>
        <taxon>Bacteria</taxon>
        <taxon>Pseudomonadati</taxon>
        <taxon>Pseudomonadota</taxon>
        <taxon>Betaproteobacteria</taxon>
        <taxon>Burkholderiales</taxon>
        <taxon>Comamonadaceae</taxon>
        <taxon>Lampropedia</taxon>
    </lineage>
</organism>
<keyword evidence="3" id="KW-0805">Transcription regulation</keyword>
<proteinExistence type="predicted"/>
<dbReference type="GO" id="GO:0005737">
    <property type="term" value="C:cytoplasm"/>
    <property type="evidence" value="ECO:0007669"/>
    <property type="project" value="UniProtKB-SubCell"/>
</dbReference>
<dbReference type="EMBL" id="SSWX01000032">
    <property type="protein sequence ID" value="THJ30864.1"/>
    <property type="molecule type" value="Genomic_DNA"/>
</dbReference>
<dbReference type="CDD" id="cd01108">
    <property type="entry name" value="HTH_CueR"/>
    <property type="match status" value="1"/>
</dbReference>
<evidence type="ECO:0000256" key="2">
    <source>
        <dbReference type="ARBA" id="ARBA00022490"/>
    </source>
</evidence>
<dbReference type="AlphaFoldDB" id="A0A4S5BEZ2"/>
<dbReference type="InterPro" id="IPR015358">
    <property type="entry name" value="Tscrpt_reg_MerR_DNA-bd"/>
</dbReference>
<gene>
    <name evidence="8" type="primary">cueR</name>
    <name evidence="8" type="ORF">E8K88_16850</name>
</gene>
<keyword evidence="6" id="KW-0175">Coiled coil</keyword>
<dbReference type="Gene3D" id="1.10.1660.10">
    <property type="match status" value="1"/>
</dbReference>
<evidence type="ECO:0000256" key="1">
    <source>
        <dbReference type="ARBA" id="ARBA00004496"/>
    </source>
</evidence>
<comment type="subcellular location">
    <subcellularLocation>
        <location evidence="1">Cytoplasm</location>
    </subcellularLocation>
</comment>
<dbReference type="PROSITE" id="PS00552">
    <property type="entry name" value="HTH_MERR_1"/>
    <property type="match status" value="1"/>
</dbReference>
<dbReference type="InterPro" id="IPR047057">
    <property type="entry name" value="MerR_fam"/>
</dbReference>
<dbReference type="SUPFAM" id="SSF46955">
    <property type="entry name" value="Putative DNA-binding domain"/>
    <property type="match status" value="1"/>
</dbReference>
<dbReference type="NCBIfam" id="TIGR02044">
    <property type="entry name" value="CueR"/>
    <property type="match status" value="1"/>
</dbReference>
<evidence type="ECO:0000259" key="7">
    <source>
        <dbReference type="PROSITE" id="PS50937"/>
    </source>
</evidence>
<dbReference type="Proteomes" id="UP000306236">
    <property type="component" value="Unassembled WGS sequence"/>
</dbReference>
<dbReference type="SMART" id="SM00422">
    <property type="entry name" value="HTH_MERR"/>
    <property type="match status" value="1"/>
</dbReference>
<dbReference type="PANTHER" id="PTHR30204:SF94">
    <property type="entry name" value="HEAVY METAL-DEPENDENT TRANSCRIPTIONAL REGULATOR HI_0293-RELATED"/>
    <property type="match status" value="1"/>
</dbReference>
<dbReference type="Pfam" id="PF09278">
    <property type="entry name" value="MerR-DNA-bind"/>
    <property type="match status" value="1"/>
</dbReference>